<organism evidence="1">
    <name type="scientific">bioreactor metagenome</name>
    <dbReference type="NCBI Taxonomy" id="1076179"/>
    <lineage>
        <taxon>unclassified sequences</taxon>
        <taxon>metagenomes</taxon>
        <taxon>ecological metagenomes</taxon>
    </lineage>
</organism>
<gene>
    <name evidence="1" type="ORF">SDC9_148233</name>
</gene>
<name>A0A645EKF1_9ZZZZ</name>
<accession>A0A645EKF1</accession>
<protein>
    <submittedName>
        <fullName evidence="1">Uncharacterized protein</fullName>
    </submittedName>
</protein>
<dbReference type="AlphaFoldDB" id="A0A645EKF1"/>
<proteinExistence type="predicted"/>
<comment type="caution">
    <text evidence="1">The sequence shown here is derived from an EMBL/GenBank/DDBJ whole genome shotgun (WGS) entry which is preliminary data.</text>
</comment>
<evidence type="ECO:0000313" key="1">
    <source>
        <dbReference type="EMBL" id="MPN01033.1"/>
    </source>
</evidence>
<dbReference type="EMBL" id="VSSQ01047055">
    <property type="protein sequence ID" value="MPN01033.1"/>
    <property type="molecule type" value="Genomic_DNA"/>
</dbReference>
<reference evidence="1" key="1">
    <citation type="submission" date="2019-08" db="EMBL/GenBank/DDBJ databases">
        <authorList>
            <person name="Kucharzyk K."/>
            <person name="Murdoch R.W."/>
            <person name="Higgins S."/>
            <person name="Loffler F."/>
        </authorList>
    </citation>
    <scope>NUCLEOTIDE SEQUENCE</scope>
</reference>
<sequence>MSADCKTGSCSHFSRKIIVLVEYPGLSIGIISTTGQVPVSRCIHKTVIVVFKTDHHALFSYAPIGKMNGEGNRIISGEGINSSGRSFVSGGPISQIPAKGIDRVGGKLGSAGKSDHVVTGCRYSLGKRHLIIRQGGHTVEAIIIQFLRTACCHDKKKQQHSR</sequence>